<protein>
    <recommendedName>
        <fullName evidence="2">Cadherin domain-containing protein</fullName>
    </recommendedName>
</protein>
<feature type="non-terminal residue" evidence="1">
    <location>
        <position position="266"/>
    </location>
</feature>
<gene>
    <name evidence="1" type="ORF">S03H2_47079</name>
</gene>
<evidence type="ECO:0000313" key="1">
    <source>
        <dbReference type="EMBL" id="GAH68942.1"/>
    </source>
</evidence>
<sequence>AGNENSTSVVFTKDTAYPAVTINSPLNQTYDTNSITFNVTATDGSDVDSCWYSLTGGSVNYSMTETNPPEWDGTNSSMTQGSHTVNYYCNDSSNNLNDTEQETFFIDSIYPLIDFTTGTEDNDTAFSRNWIFVNVSVTEDNFENITYRLYNSTEEVNTTTYTTEIKEINWTSLSDETYTYNVTIVDVANNQNTTETRTIILDNVAPVMNYVNPTENSGVSRSRNYIEINITALDDNLDSIVIKLYNLTHDQINSSTTTSSRANSST</sequence>
<feature type="non-terminal residue" evidence="1">
    <location>
        <position position="1"/>
    </location>
</feature>
<evidence type="ECO:0008006" key="2">
    <source>
        <dbReference type="Google" id="ProtNLM"/>
    </source>
</evidence>
<dbReference type="Pfam" id="PF17957">
    <property type="entry name" value="Big_7"/>
    <property type="match status" value="1"/>
</dbReference>
<proteinExistence type="predicted"/>
<accession>X1HHK4</accession>
<comment type="caution">
    <text evidence="1">The sequence shown here is derived from an EMBL/GenBank/DDBJ whole genome shotgun (WGS) entry which is preliminary data.</text>
</comment>
<dbReference type="AlphaFoldDB" id="X1HHK4"/>
<dbReference type="EMBL" id="BARU01029614">
    <property type="protein sequence ID" value="GAH68942.1"/>
    <property type="molecule type" value="Genomic_DNA"/>
</dbReference>
<dbReference type="Gene3D" id="2.60.40.10">
    <property type="entry name" value="Immunoglobulins"/>
    <property type="match status" value="2"/>
</dbReference>
<dbReference type="InterPro" id="IPR013783">
    <property type="entry name" value="Ig-like_fold"/>
</dbReference>
<organism evidence="1">
    <name type="scientific">marine sediment metagenome</name>
    <dbReference type="NCBI Taxonomy" id="412755"/>
    <lineage>
        <taxon>unclassified sequences</taxon>
        <taxon>metagenomes</taxon>
        <taxon>ecological metagenomes</taxon>
    </lineage>
</organism>
<reference evidence="1" key="1">
    <citation type="journal article" date="2014" name="Front. Microbiol.">
        <title>High frequency of phylogenetically diverse reductive dehalogenase-homologous genes in deep subseafloor sedimentary metagenomes.</title>
        <authorList>
            <person name="Kawai M."/>
            <person name="Futagami T."/>
            <person name="Toyoda A."/>
            <person name="Takaki Y."/>
            <person name="Nishi S."/>
            <person name="Hori S."/>
            <person name="Arai W."/>
            <person name="Tsubouchi T."/>
            <person name="Morono Y."/>
            <person name="Uchiyama I."/>
            <person name="Ito T."/>
            <person name="Fujiyama A."/>
            <person name="Inagaki F."/>
            <person name="Takami H."/>
        </authorList>
    </citation>
    <scope>NUCLEOTIDE SEQUENCE</scope>
    <source>
        <strain evidence="1">Expedition CK06-06</strain>
    </source>
</reference>
<name>X1HHK4_9ZZZZ</name>